<gene>
    <name evidence="5" type="primary">dacB_2</name>
    <name evidence="5" type="ORF">GCM10009716_42960</name>
</gene>
<reference evidence="5 6" key="1">
    <citation type="journal article" date="2019" name="Int. J. Syst. Evol. Microbiol.">
        <title>The Global Catalogue of Microorganisms (GCM) 10K type strain sequencing project: providing services to taxonomists for standard genome sequencing and annotation.</title>
        <authorList>
            <consortium name="The Broad Institute Genomics Platform"/>
            <consortium name="The Broad Institute Genome Sequencing Center for Infectious Disease"/>
            <person name="Wu L."/>
            <person name="Ma J."/>
        </authorList>
    </citation>
    <scope>NUCLEOTIDE SEQUENCE [LARGE SCALE GENOMIC DNA]</scope>
    <source>
        <strain evidence="5 6">JCM 13581</strain>
    </source>
</reference>
<proteinExistence type="inferred from homology"/>
<feature type="compositionally biased region" description="Basic and acidic residues" evidence="3">
    <location>
        <begin position="510"/>
        <end position="520"/>
    </location>
</feature>
<protein>
    <submittedName>
        <fullName evidence="5">D-alanyl-D-alanine carboxypeptidase/D-alanyl-D-alanine-endopeptidase</fullName>
    </submittedName>
</protein>
<evidence type="ECO:0000256" key="1">
    <source>
        <dbReference type="ARBA" id="ARBA00006096"/>
    </source>
</evidence>
<sequence length="542" mass="56837">MLWRMTRRPPLRRLLIAPVTACLAVTLAWSSPAGAEPSTAAFSSAIDEILTDPRLDGAQASVLVADAATGRTLYEHDAADRLMPASNTKLLTSAAAMDLLGPDYTWTTDVRTDGRIRGRTLHGDLYLRGTGDPTLLAEDYRALAGEIAAAGVRTVTGDLVADDTRFDDERFHWGWNVGDEQYYYGAPVSALTVAPDTDYDAGTVHLTIEPGDAVGDAPRVSVRPDTGFVTVENRATTGEAGSPLNLPVGRRHGENVITIEGSIALDAAPSGVWRSVWDPTGHATAVFAGALEDHGVRVRGGTRLGEAVPEGSRVLAAHESMTAAELLTPFMKLSNNGHAEVLVKTIGYETSGEGSWPAGIAAVNGSVASLGMDPGTYVLADGSGLTRRNWVPAKEFAALLTAVRGEEWFDVWLEALPVACEPDRFTGGTLRSRMCGTAAEGNARAKTGTLTGATGLSGYVTGADGRELVFSVVLNYHLGAAPKDIEDRIVVALASSGEDAPEAAGSAPGPDRRAPEHGGRTADGSAAPAEEAECSWLKPARC</sequence>
<keyword evidence="2" id="KW-0378">Hydrolase</keyword>
<dbReference type="NCBIfam" id="TIGR00666">
    <property type="entry name" value="PBP4"/>
    <property type="match status" value="1"/>
</dbReference>
<dbReference type="InterPro" id="IPR000667">
    <property type="entry name" value="Peptidase_S13"/>
</dbReference>
<evidence type="ECO:0000256" key="4">
    <source>
        <dbReference type="SAM" id="SignalP"/>
    </source>
</evidence>
<evidence type="ECO:0000256" key="3">
    <source>
        <dbReference type="SAM" id="MobiDB-lite"/>
    </source>
</evidence>
<comment type="similarity">
    <text evidence="1">Belongs to the peptidase S13 family.</text>
</comment>
<dbReference type="Pfam" id="PF02113">
    <property type="entry name" value="Peptidase_S13"/>
    <property type="match status" value="1"/>
</dbReference>
<keyword evidence="5" id="KW-0121">Carboxypeptidase</keyword>
<feature type="chain" id="PRO_5046962912" evidence="4">
    <location>
        <begin position="36"/>
        <end position="542"/>
    </location>
</feature>
<evidence type="ECO:0000313" key="5">
    <source>
        <dbReference type="EMBL" id="GAA1931122.1"/>
    </source>
</evidence>
<comment type="caution">
    <text evidence="5">The sequence shown here is derived from an EMBL/GenBank/DDBJ whole genome shotgun (WGS) entry which is preliminary data.</text>
</comment>
<dbReference type="GO" id="GO:0004180">
    <property type="term" value="F:carboxypeptidase activity"/>
    <property type="evidence" value="ECO:0007669"/>
    <property type="project" value="UniProtKB-KW"/>
</dbReference>
<evidence type="ECO:0000256" key="2">
    <source>
        <dbReference type="ARBA" id="ARBA00022801"/>
    </source>
</evidence>
<dbReference type="PANTHER" id="PTHR30023:SF0">
    <property type="entry name" value="PENICILLIN-SENSITIVE CARBOXYPEPTIDASE A"/>
    <property type="match status" value="1"/>
</dbReference>
<feature type="signal peptide" evidence="4">
    <location>
        <begin position="1"/>
        <end position="35"/>
    </location>
</feature>
<feature type="region of interest" description="Disordered" evidence="3">
    <location>
        <begin position="497"/>
        <end position="542"/>
    </location>
</feature>
<dbReference type="PANTHER" id="PTHR30023">
    <property type="entry name" value="D-ALANYL-D-ALANINE CARBOXYPEPTIDASE"/>
    <property type="match status" value="1"/>
</dbReference>
<name>A0ABN2PT86_9ACTN</name>
<dbReference type="SUPFAM" id="SSF56601">
    <property type="entry name" value="beta-lactamase/transpeptidase-like"/>
    <property type="match status" value="1"/>
</dbReference>
<keyword evidence="5" id="KW-0645">Protease</keyword>
<accession>A0ABN2PT86</accession>
<organism evidence="5 6">
    <name type="scientific">Streptomyces sodiiphilus</name>
    <dbReference type="NCBI Taxonomy" id="226217"/>
    <lineage>
        <taxon>Bacteria</taxon>
        <taxon>Bacillati</taxon>
        <taxon>Actinomycetota</taxon>
        <taxon>Actinomycetes</taxon>
        <taxon>Kitasatosporales</taxon>
        <taxon>Streptomycetaceae</taxon>
        <taxon>Streptomyces</taxon>
    </lineage>
</organism>
<dbReference type="InterPro" id="IPR012338">
    <property type="entry name" value="Beta-lactam/transpept-like"/>
</dbReference>
<dbReference type="Gene3D" id="3.50.80.20">
    <property type="entry name" value="D-Ala-D-Ala carboxypeptidase C, peptidase S13"/>
    <property type="match status" value="1"/>
</dbReference>
<evidence type="ECO:0000313" key="6">
    <source>
        <dbReference type="Proteomes" id="UP001501303"/>
    </source>
</evidence>
<dbReference type="EMBL" id="BAAAMJ010000064">
    <property type="protein sequence ID" value="GAA1931122.1"/>
    <property type="molecule type" value="Genomic_DNA"/>
</dbReference>
<dbReference type="Proteomes" id="UP001501303">
    <property type="component" value="Unassembled WGS sequence"/>
</dbReference>
<keyword evidence="6" id="KW-1185">Reference proteome</keyword>
<dbReference type="PRINTS" id="PR00922">
    <property type="entry name" value="DADACBPTASE3"/>
</dbReference>
<dbReference type="Gene3D" id="3.40.710.10">
    <property type="entry name" value="DD-peptidase/beta-lactamase superfamily"/>
    <property type="match status" value="2"/>
</dbReference>
<keyword evidence="4" id="KW-0732">Signal</keyword>